<evidence type="ECO:0000259" key="4">
    <source>
        <dbReference type="Pfam" id="PF07687"/>
    </source>
</evidence>
<dbReference type="SUPFAM" id="SSF53187">
    <property type="entry name" value="Zn-dependent exopeptidases"/>
    <property type="match status" value="1"/>
</dbReference>
<organism evidence="5 6">
    <name type="scientific">Alkaliphilus peptidifermentans DSM 18978</name>
    <dbReference type="NCBI Taxonomy" id="1120976"/>
    <lineage>
        <taxon>Bacteria</taxon>
        <taxon>Bacillati</taxon>
        <taxon>Bacillota</taxon>
        <taxon>Clostridia</taxon>
        <taxon>Peptostreptococcales</taxon>
        <taxon>Natronincolaceae</taxon>
        <taxon>Alkaliphilus</taxon>
    </lineage>
</organism>
<feature type="binding site" evidence="3">
    <location>
        <position position="366"/>
    </location>
    <ligand>
        <name>Mn(2+)</name>
        <dbReference type="ChEBI" id="CHEBI:29035"/>
        <label>2</label>
    </ligand>
</feature>
<keyword evidence="3" id="KW-0479">Metal-binding</keyword>
<dbReference type="RefSeq" id="WP_091546595.1">
    <property type="nucleotide sequence ID" value="NZ_FMUS01000030.1"/>
</dbReference>
<keyword evidence="6" id="KW-1185">Reference proteome</keyword>
<feature type="binding site" evidence="3">
    <location>
        <position position="104"/>
    </location>
    <ligand>
        <name>Mn(2+)</name>
        <dbReference type="ChEBI" id="CHEBI:29035"/>
        <label>2</label>
    </ligand>
</feature>
<dbReference type="Gene3D" id="3.30.70.360">
    <property type="match status" value="1"/>
</dbReference>
<dbReference type="PANTHER" id="PTHR11014">
    <property type="entry name" value="PEPTIDASE M20 FAMILY MEMBER"/>
    <property type="match status" value="1"/>
</dbReference>
<dbReference type="InterPro" id="IPR002933">
    <property type="entry name" value="Peptidase_M20"/>
</dbReference>
<feature type="domain" description="Peptidase M20 dimerisation" evidence="4">
    <location>
        <begin position="189"/>
        <end position="282"/>
    </location>
</feature>
<dbReference type="InterPro" id="IPR036264">
    <property type="entry name" value="Bact_exopeptidase_dim_dom"/>
</dbReference>
<dbReference type="InterPro" id="IPR017439">
    <property type="entry name" value="Amidohydrolase"/>
</dbReference>
<reference evidence="5 6" key="1">
    <citation type="submission" date="2016-10" db="EMBL/GenBank/DDBJ databases">
        <authorList>
            <person name="de Groot N.N."/>
        </authorList>
    </citation>
    <scope>NUCLEOTIDE SEQUENCE [LARGE SCALE GENOMIC DNA]</scope>
    <source>
        <strain evidence="5 6">DSM 18978</strain>
    </source>
</reference>
<dbReference type="STRING" id="1120976.SAMN03080606_03713"/>
<feature type="binding site" evidence="3">
    <location>
        <position position="140"/>
    </location>
    <ligand>
        <name>Mn(2+)</name>
        <dbReference type="ChEBI" id="CHEBI:29035"/>
        <label>2</label>
    </ligand>
</feature>
<evidence type="ECO:0000256" key="3">
    <source>
        <dbReference type="PIRSR" id="PIRSR005962-1"/>
    </source>
</evidence>
<keyword evidence="2 5" id="KW-0378">Hydrolase</keyword>
<evidence type="ECO:0000256" key="2">
    <source>
        <dbReference type="ARBA" id="ARBA00022801"/>
    </source>
</evidence>
<dbReference type="CDD" id="cd03886">
    <property type="entry name" value="M20_Acy1"/>
    <property type="match status" value="1"/>
</dbReference>
<dbReference type="InterPro" id="IPR011650">
    <property type="entry name" value="Peptidase_M20_dimer"/>
</dbReference>
<dbReference type="Proteomes" id="UP000198636">
    <property type="component" value="Unassembled WGS sequence"/>
</dbReference>
<dbReference type="GO" id="GO:0046872">
    <property type="term" value="F:metal ion binding"/>
    <property type="evidence" value="ECO:0007669"/>
    <property type="project" value="UniProtKB-KW"/>
</dbReference>
<dbReference type="FunFam" id="3.30.70.360:FF:000014">
    <property type="entry name" value="N-acyl-L-amino acid amidohydrolase"/>
    <property type="match status" value="1"/>
</dbReference>
<evidence type="ECO:0000313" key="5">
    <source>
        <dbReference type="EMBL" id="SCZ03175.1"/>
    </source>
</evidence>
<dbReference type="SUPFAM" id="SSF55031">
    <property type="entry name" value="Bacterial exopeptidase dimerisation domain"/>
    <property type="match status" value="1"/>
</dbReference>
<proteinExistence type="inferred from homology"/>
<evidence type="ECO:0000256" key="1">
    <source>
        <dbReference type="ARBA" id="ARBA00006153"/>
    </source>
</evidence>
<comment type="cofactor">
    <cofactor evidence="3">
        <name>Mn(2+)</name>
        <dbReference type="ChEBI" id="CHEBI:29035"/>
    </cofactor>
    <text evidence="3">The Mn(2+) ion enhances activity.</text>
</comment>
<gene>
    <name evidence="5" type="ORF">SAMN03080606_03713</name>
</gene>
<feature type="binding site" evidence="3">
    <location>
        <position position="106"/>
    </location>
    <ligand>
        <name>Mn(2+)</name>
        <dbReference type="ChEBI" id="CHEBI:29035"/>
        <label>2</label>
    </ligand>
</feature>
<feature type="binding site" evidence="3">
    <location>
        <position position="166"/>
    </location>
    <ligand>
        <name>Mn(2+)</name>
        <dbReference type="ChEBI" id="CHEBI:29035"/>
        <label>2</label>
    </ligand>
</feature>
<dbReference type="Gene3D" id="3.40.630.10">
    <property type="entry name" value="Zn peptidases"/>
    <property type="match status" value="1"/>
</dbReference>
<comment type="similarity">
    <text evidence="1">Belongs to the peptidase M20 family.</text>
</comment>
<dbReference type="Pfam" id="PF01546">
    <property type="entry name" value="Peptidase_M20"/>
    <property type="match status" value="1"/>
</dbReference>
<keyword evidence="3" id="KW-0464">Manganese</keyword>
<dbReference type="AlphaFoldDB" id="A0A1G5KRE4"/>
<accession>A0A1G5KRE4</accession>
<dbReference type="PIRSF" id="PIRSF005962">
    <property type="entry name" value="Pept_M20D_amidohydro"/>
    <property type="match status" value="1"/>
</dbReference>
<evidence type="ECO:0000313" key="6">
    <source>
        <dbReference type="Proteomes" id="UP000198636"/>
    </source>
</evidence>
<name>A0A1G5KRE4_9FIRM</name>
<sequence>MDREKILERAEELKEELISIRRDIHAYPEVGLQEERTSKIVAQKLRQLGYKVQTKVGITGVVGLLEGRYPGKTILLRADMDCLKMMELNQHIYKSKHDGLMHACGHDAHTAWLIGAAMILASYKDQLYGNVKFVFQPAEETDGGAKRMIADGVLKNPDVDIALAAHVWPSIESGKIGIKTGTMMAALNNFKVTVYGKGGHGAEPHFCIDPISVSCQIYMALQTIISRRINPVEPAVISIGEFHGGAAHNVIPDKVIMEGTVRTTTEESRKKIHQMIETIIKGITEAHGASYSLEYNEDYSPVINDEEITKLVEEVGISILGEKNVLNIQEPTMGGEDFAYFQQKVPGAFFVVGTNNPHKGIDKPLHSPYFDIDEDILPIASAVFAGCVLQYLNKMKNSLNEGVEQ</sequence>
<dbReference type="Pfam" id="PF07687">
    <property type="entry name" value="M20_dimer"/>
    <property type="match status" value="1"/>
</dbReference>
<dbReference type="GO" id="GO:0016787">
    <property type="term" value="F:hydrolase activity"/>
    <property type="evidence" value="ECO:0007669"/>
    <property type="project" value="UniProtKB-KW"/>
</dbReference>
<dbReference type="EMBL" id="FMUS01000030">
    <property type="protein sequence ID" value="SCZ03175.1"/>
    <property type="molecule type" value="Genomic_DNA"/>
</dbReference>
<dbReference type="NCBIfam" id="TIGR01891">
    <property type="entry name" value="amidohydrolases"/>
    <property type="match status" value="1"/>
</dbReference>
<dbReference type="OrthoDB" id="9776731at2"/>
<protein>
    <submittedName>
        <fullName evidence="5">Amidohydrolase</fullName>
    </submittedName>
</protein>
<dbReference type="PANTHER" id="PTHR11014:SF63">
    <property type="entry name" value="METALLOPEPTIDASE, PUTATIVE (AFU_ORTHOLOGUE AFUA_6G09600)-RELATED"/>
    <property type="match status" value="1"/>
</dbReference>